<evidence type="ECO:0000313" key="1">
    <source>
        <dbReference type="EMBL" id="GJE55220.1"/>
    </source>
</evidence>
<reference evidence="1" key="2">
    <citation type="submission" date="2021-08" db="EMBL/GenBank/DDBJ databases">
        <authorList>
            <person name="Tani A."/>
            <person name="Ola A."/>
            <person name="Ogura Y."/>
            <person name="Katsura K."/>
            <person name="Hayashi T."/>
        </authorList>
    </citation>
    <scope>NUCLEOTIDE SEQUENCE</scope>
    <source>
        <strain evidence="1">DSM 23674</strain>
    </source>
</reference>
<keyword evidence="2" id="KW-1185">Reference proteome</keyword>
<organism evidence="1 2">
    <name type="scientific">Methylobacterium thuringiense</name>
    <dbReference type="NCBI Taxonomy" id="1003091"/>
    <lineage>
        <taxon>Bacteria</taxon>
        <taxon>Pseudomonadati</taxon>
        <taxon>Pseudomonadota</taxon>
        <taxon>Alphaproteobacteria</taxon>
        <taxon>Hyphomicrobiales</taxon>
        <taxon>Methylobacteriaceae</taxon>
        <taxon>Methylobacterium</taxon>
    </lineage>
</organism>
<protein>
    <submittedName>
        <fullName evidence="1">Uncharacterized protein</fullName>
    </submittedName>
</protein>
<accession>A0ABQ4TNG5</accession>
<name>A0ABQ4TNG5_9HYPH</name>
<proteinExistence type="predicted"/>
<sequence>MKTDAAHTYILEDEVLETGWPSSSISCHGRAYLTLGAR</sequence>
<evidence type="ECO:0000313" key="2">
    <source>
        <dbReference type="Proteomes" id="UP001055101"/>
    </source>
</evidence>
<reference evidence="1" key="1">
    <citation type="journal article" date="2021" name="Front. Microbiol.">
        <title>Comprehensive Comparative Genomics and Phenotyping of Methylobacterium Species.</title>
        <authorList>
            <person name="Alessa O."/>
            <person name="Ogura Y."/>
            <person name="Fujitani Y."/>
            <person name="Takami H."/>
            <person name="Hayashi T."/>
            <person name="Sahin N."/>
            <person name="Tani A."/>
        </authorList>
    </citation>
    <scope>NUCLEOTIDE SEQUENCE</scope>
    <source>
        <strain evidence="1">DSM 23674</strain>
    </source>
</reference>
<dbReference type="Proteomes" id="UP001055101">
    <property type="component" value="Unassembled WGS sequence"/>
</dbReference>
<comment type="caution">
    <text evidence="1">The sequence shown here is derived from an EMBL/GenBank/DDBJ whole genome shotgun (WGS) entry which is preliminary data.</text>
</comment>
<dbReference type="EMBL" id="BPRA01000007">
    <property type="protein sequence ID" value="GJE55220.1"/>
    <property type="molecule type" value="Genomic_DNA"/>
</dbReference>
<gene>
    <name evidence="1" type="ORF">EKPJFOCH_1709</name>
</gene>